<evidence type="ECO:0000256" key="4">
    <source>
        <dbReference type="ARBA" id="ARBA00022563"/>
    </source>
</evidence>
<dbReference type="InterPro" id="IPR036565">
    <property type="entry name" value="Mur-like_cat_sf"/>
</dbReference>
<dbReference type="PANTHER" id="PTHR11136:SF5">
    <property type="entry name" value="FOLYLPOLYGLUTAMATE SYNTHASE, MITOCHONDRIAL"/>
    <property type="match status" value="1"/>
</dbReference>
<evidence type="ECO:0000256" key="5">
    <source>
        <dbReference type="ARBA" id="ARBA00022598"/>
    </source>
</evidence>
<evidence type="ECO:0000256" key="6">
    <source>
        <dbReference type="ARBA" id="ARBA00022723"/>
    </source>
</evidence>
<dbReference type="GO" id="GO:0005829">
    <property type="term" value="C:cytosol"/>
    <property type="evidence" value="ECO:0007669"/>
    <property type="project" value="TreeGrafter"/>
</dbReference>
<keyword evidence="7" id="KW-0547">Nucleotide-binding</keyword>
<dbReference type="SUPFAM" id="SSF53244">
    <property type="entry name" value="MurD-like peptide ligases, peptide-binding domain"/>
    <property type="match status" value="1"/>
</dbReference>
<dbReference type="GO" id="GO:0006730">
    <property type="term" value="P:one-carbon metabolic process"/>
    <property type="evidence" value="ECO:0007669"/>
    <property type="project" value="UniProtKB-KW"/>
</dbReference>
<comment type="pathway">
    <text evidence="1">Cofactor biosynthesis; tetrahydrofolylpolyglutamate biosynthesis.</text>
</comment>
<dbReference type="InParanoid" id="A0A6P6Y235"/>
<dbReference type="Proteomes" id="UP000515146">
    <property type="component" value="Unplaced"/>
</dbReference>
<protein>
    <recommendedName>
        <fullName evidence="3">tetrahydrofolate synthase</fullName>
        <ecNumber evidence="3">6.3.2.17</ecNumber>
    </recommendedName>
    <alternativeName>
        <fullName evidence="11">Folylpoly-gamma-glutamate synthetase</fullName>
    </alternativeName>
    <alternativeName>
        <fullName evidence="10">Tetrahydrofolylpolyglutamate synthase</fullName>
    </alternativeName>
</protein>
<evidence type="ECO:0000313" key="14">
    <source>
        <dbReference type="RefSeq" id="XP_027199156.1"/>
    </source>
</evidence>
<dbReference type="GO" id="GO:0004326">
    <property type="term" value="F:tetrahydrofolylpolyglutamate synthase activity"/>
    <property type="evidence" value="ECO:0007669"/>
    <property type="project" value="UniProtKB-EC"/>
</dbReference>
<evidence type="ECO:0000256" key="1">
    <source>
        <dbReference type="ARBA" id="ARBA00005150"/>
    </source>
</evidence>
<keyword evidence="8" id="KW-0067">ATP-binding</keyword>
<evidence type="ECO:0000256" key="2">
    <source>
        <dbReference type="ARBA" id="ARBA00008276"/>
    </source>
</evidence>
<dbReference type="OMA" id="HIHIAGT"/>
<evidence type="ECO:0000256" key="3">
    <source>
        <dbReference type="ARBA" id="ARBA00013025"/>
    </source>
</evidence>
<dbReference type="RefSeq" id="XP_027199156.1">
    <property type="nucleotide sequence ID" value="XM_027343355.1"/>
</dbReference>
<dbReference type="InterPro" id="IPR001645">
    <property type="entry name" value="Folylpolyglutamate_synth"/>
</dbReference>
<sequence length="708" mass="80566">MCNHHKMYSQTGWSLLVCRSLIGSGGSSIGRHYDHHYCRNRYKKNNGWISIPCNKRPDSLTYSQKHRKYKIESDNLINKTHKLSSLSITDTYQINSASKFVTLDSLDSSVSSVVINIHKKSCLSKSHSMHRLILFNPVAHFRRNNLLIVPKSFNSFETSTIMQYHHQHDHSTKKQPMFHTNDDCDDRKLSTTNLKACRRQLTLLAESFVDKHPKFEVQSAYTLAIERLNRLQSNADYLKNAAFGKRSNSLERTNHFLRALGIEPEDLNRLKIIHVAGTKGKGSTCAFVESILRSNEYKTGFYSSPHLVVVRERIRINGKPISEDKFARYFHHVYNILEANKTDEFKMPGYFNFLTIMAFYVFLQENVDVAIMEVGIGGKLDCTNVVQKPIVTGITSLDFDHCRLLGNTLTQIAQNKAGIFKQGVPALTVQQPEEAMSALKETAQQVNSPLYVVPPWSNYPDSSKIDLGIKGEAQKLNASLAVQLVNVWLSRIKFSNNQFIIHSNDEYDFLNTVALNQNHFATGLIKTVWHGRCQIIRKDNVTYFLDAAHTIDSMNNCLQWFNKQTDSFLSTFNNISNGTLPKIHRIFVFNCTGDRDPRPLLAKSSDFDLAIFTTNRVMNEKKIDSDQSNLTITENHENEIRSNNARIWHEMFPTVKNLQVECIGDCIEQIESYSESVRSPIVVLVSGSVHLVGGFIGLLHPDFVSSDC</sequence>
<gene>
    <name evidence="14" type="primary">LOC113793340</name>
</gene>
<keyword evidence="13" id="KW-1185">Reference proteome</keyword>
<evidence type="ECO:0000256" key="9">
    <source>
        <dbReference type="ARBA" id="ARBA00022842"/>
    </source>
</evidence>
<evidence type="ECO:0000313" key="13">
    <source>
        <dbReference type="Proteomes" id="UP000515146"/>
    </source>
</evidence>
<dbReference type="OrthoDB" id="5212574at2759"/>
<evidence type="ECO:0000256" key="11">
    <source>
        <dbReference type="ARBA" id="ARBA00030876"/>
    </source>
</evidence>
<keyword evidence="6" id="KW-0479">Metal-binding</keyword>
<dbReference type="Gene3D" id="3.40.1190.10">
    <property type="entry name" value="Mur-like, catalytic domain"/>
    <property type="match status" value="1"/>
</dbReference>
<reference evidence="14" key="1">
    <citation type="submission" date="2025-08" db="UniProtKB">
        <authorList>
            <consortium name="RefSeq"/>
        </authorList>
    </citation>
    <scope>IDENTIFICATION</scope>
    <source>
        <strain evidence="14">Airmid</strain>
    </source>
</reference>
<name>A0A6P6Y235_DERPT</name>
<dbReference type="UniPathway" id="UPA00850"/>
<proteinExistence type="inferred from homology"/>
<dbReference type="FunCoup" id="A0A6P6Y235">
    <property type="interactions" value="953"/>
</dbReference>
<evidence type="ECO:0000256" key="10">
    <source>
        <dbReference type="ARBA" id="ARBA00030592"/>
    </source>
</evidence>
<dbReference type="Gene3D" id="3.90.190.20">
    <property type="entry name" value="Mur ligase, C-terminal domain"/>
    <property type="match status" value="1"/>
</dbReference>
<dbReference type="NCBIfam" id="TIGR01499">
    <property type="entry name" value="folC"/>
    <property type="match status" value="1"/>
</dbReference>
<dbReference type="EC" id="6.3.2.17" evidence="3"/>
<dbReference type="PROSITE" id="PS01012">
    <property type="entry name" value="FOLYLPOLYGLU_SYNT_2"/>
    <property type="match status" value="1"/>
</dbReference>
<evidence type="ECO:0000256" key="7">
    <source>
        <dbReference type="ARBA" id="ARBA00022741"/>
    </source>
</evidence>
<dbReference type="GO" id="GO:0005739">
    <property type="term" value="C:mitochondrion"/>
    <property type="evidence" value="ECO:0007669"/>
    <property type="project" value="TreeGrafter"/>
</dbReference>
<evidence type="ECO:0000256" key="12">
    <source>
        <dbReference type="ARBA" id="ARBA00047493"/>
    </source>
</evidence>
<accession>A0A6P6Y235</accession>
<dbReference type="FunFam" id="3.40.1190.10:FF:000008">
    <property type="entry name" value="Folylpolyglutamate synthase"/>
    <property type="match status" value="1"/>
</dbReference>
<evidence type="ECO:0000256" key="8">
    <source>
        <dbReference type="ARBA" id="ARBA00022840"/>
    </source>
</evidence>
<keyword evidence="5" id="KW-0436">Ligase</keyword>
<dbReference type="SUPFAM" id="SSF53623">
    <property type="entry name" value="MurD-like peptide ligases, catalytic domain"/>
    <property type="match status" value="1"/>
</dbReference>
<comment type="similarity">
    <text evidence="2">Belongs to the folylpolyglutamate synthase family.</text>
</comment>
<dbReference type="KEGG" id="dpte:113793340"/>
<dbReference type="AlphaFoldDB" id="A0A6P6Y235"/>
<keyword evidence="4" id="KW-0554">One-carbon metabolism</keyword>
<dbReference type="PANTHER" id="PTHR11136">
    <property type="entry name" value="FOLYLPOLYGLUTAMATE SYNTHASE-RELATED"/>
    <property type="match status" value="1"/>
</dbReference>
<dbReference type="InterPro" id="IPR018109">
    <property type="entry name" value="Folylpolyglutamate_synth_CS"/>
</dbReference>
<dbReference type="GO" id="GO:0046872">
    <property type="term" value="F:metal ion binding"/>
    <property type="evidence" value="ECO:0007669"/>
    <property type="project" value="UniProtKB-KW"/>
</dbReference>
<dbReference type="GO" id="GO:0005524">
    <property type="term" value="F:ATP binding"/>
    <property type="evidence" value="ECO:0007669"/>
    <property type="project" value="UniProtKB-KW"/>
</dbReference>
<comment type="catalytic activity">
    <reaction evidence="12">
        <text>(6S)-5,6,7,8-tetrahydrofolyl-(gamma-L-Glu)(n) + L-glutamate + ATP = (6S)-5,6,7,8-tetrahydrofolyl-(gamma-L-Glu)(n+1) + ADP + phosphate + H(+)</text>
        <dbReference type="Rhea" id="RHEA:10580"/>
        <dbReference type="Rhea" id="RHEA-COMP:14738"/>
        <dbReference type="Rhea" id="RHEA-COMP:14740"/>
        <dbReference type="ChEBI" id="CHEBI:15378"/>
        <dbReference type="ChEBI" id="CHEBI:29985"/>
        <dbReference type="ChEBI" id="CHEBI:30616"/>
        <dbReference type="ChEBI" id="CHEBI:43474"/>
        <dbReference type="ChEBI" id="CHEBI:141005"/>
        <dbReference type="ChEBI" id="CHEBI:456216"/>
        <dbReference type="EC" id="6.3.2.17"/>
    </reaction>
</comment>
<organism evidence="13 14">
    <name type="scientific">Dermatophagoides pteronyssinus</name>
    <name type="common">European house dust mite</name>
    <dbReference type="NCBI Taxonomy" id="6956"/>
    <lineage>
        <taxon>Eukaryota</taxon>
        <taxon>Metazoa</taxon>
        <taxon>Ecdysozoa</taxon>
        <taxon>Arthropoda</taxon>
        <taxon>Chelicerata</taxon>
        <taxon>Arachnida</taxon>
        <taxon>Acari</taxon>
        <taxon>Acariformes</taxon>
        <taxon>Sarcoptiformes</taxon>
        <taxon>Astigmata</taxon>
        <taxon>Psoroptidia</taxon>
        <taxon>Analgoidea</taxon>
        <taxon>Pyroglyphidae</taxon>
        <taxon>Dermatophagoidinae</taxon>
        <taxon>Dermatophagoides</taxon>
    </lineage>
</organism>
<dbReference type="InterPro" id="IPR036615">
    <property type="entry name" value="Mur_ligase_C_dom_sf"/>
</dbReference>
<keyword evidence="9" id="KW-0460">Magnesium</keyword>